<feature type="modified residue" description="N6-carboxylysine" evidence="7">
    <location>
        <position position="220"/>
    </location>
</feature>
<dbReference type="GO" id="GO:0009252">
    <property type="term" value="P:peptidoglycan biosynthetic process"/>
    <property type="evidence" value="ECO:0007669"/>
    <property type="project" value="UniProtKB-UniRule"/>
</dbReference>
<evidence type="ECO:0000256" key="2">
    <source>
        <dbReference type="ARBA" id="ARBA00022618"/>
    </source>
</evidence>
<evidence type="ECO:0000256" key="7">
    <source>
        <dbReference type="HAMAP-Rule" id="MF_00208"/>
    </source>
</evidence>
<dbReference type="UniPathway" id="UPA00219"/>
<sequence length="484" mass="53087">MKLAELMRPWVNIALPDCEISGLQNDSRQISPGFLFLAYPGAHTDGRLFISQAVASGASAIVYDPAGWSTAKLPEQVIGIPLENLAAKLGDIASRFYHYPAKKLTATGVTGTNGKTTIAYQLAQAYDLLGESAAYIGTIGQGKIAELKELGNTTPDALCLQQLLATYQQNAVQQVCMEVSSHALCQHRVDSIEFQQAIFTNLSHEHLDYHLTMEAYAKAKTLLFAKPTLKSAIINRDDSYYQLMKDAITAISCQVVSYGIKEEAADVRALNWQVDLTGTTFDVLSPWGQLQLKINALGFFNIYNALAIFSSLAVNNYPIATIASIMSKLQAAHGRMEVVSHEPYIIVDYAHTPDALENVLATLSRIKKNRLLVVFGCGGDRDKTKRPMMGKIAEQYSDIAIITSDNPRTEDPMTIIKDVEAGVANPSRIVKIVDRREAIAKALSLAEKDDIVLISGKGHETYQQIGNLRSFFSDQDAVRKLVNK</sequence>
<organism evidence="12 13">
    <name type="scientific">Legionella clemsonensis</name>
    <dbReference type="NCBI Taxonomy" id="1867846"/>
    <lineage>
        <taxon>Bacteria</taxon>
        <taxon>Pseudomonadati</taxon>
        <taxon>Pseudomonadota</taxon>
        <taxon>Gammaproteobacteria</taxon>
        <taxon>Legionellales</taxon>
        <taxon>Legionellaceae</taxon>
        <taxon>Legionella</taxon>
    </lineage>
</organism>
<evidence type="ECO:0000313" key="12">
    <source>
        <dbReference type="EMBL" id="ASQ45438.1"/>
    </source>
</evidence>
<feature type="short sequence motif" description="Meso-diaminopimelate recognition motif" evidence="7">
    <location>
        <begin position="405"/>
        <end position="408"/>
    </location>
</feature>
<dbReference type="InterPro" id="IPR013221">
    <property type="entry name" value="Mur_ligase_cen"/>
</dbReference>
<dbReference type="GO" id="GO:0005524">
    <property type="term" value="F:ATP binding"/>
    <property type="evidence" value="ECO:0007669"/>
    <property type="project" value="UniProtKB-UniRule"/>
</dbReference>
<comment type="pathway">
    <text evidence="7 8">Cell wall biogenesis; peptidoglycan biosynthesis.</text>
</comment>
<evidence type="ECO:0000313" key="13">
    <source>
        <dbReference type="Proteomes" id="UP000201728"/>
    </source>
</evidence>
<evidence type="ECO:0000259" key="11">
    <source>
        <dbReference type="Pfam" id="PF08245"/>
    </source>
</evidence>
<keyword evidence="5 7" id="KW-0131">Cell cycle</keyword>
<dbReference type="EC" id="6.3.2.13" evidence="7"/>
<dbReference type="GO" id="GO:0051301">
    <property type="term" value="P:cell division"/>
    <property type="evidence" value="ECO:0007669"/>
    <property type="project" value="UniProtKB-KW"/>
</dbReference>
<dbReference type="GO" id="GO:0000287">
    <property type="term" value="F:magnesium ion binding"/>
    <property type="evidence" value="ECO:0007669"/>
    <property type="project" value="UniProtKB-UniRule"/>
</dbReference>
<comment type="cofactor">
    <cofactor evidence="7">
        <name>Mg(2+)</name>
        <dbReference type="ChEBI" id="CHEBI:18420"/>
    </cofactor>
</comment>
<evidence type="ECO:0000259" key="10">
    <source>
        <dbReference type="Pfam" id="PF02875"/>
    </source>
</evidence>
<feature type="binding site" evidence="7">
    <location>
        <begin position="153"/>
        <end position="154"/>
    </location>
    <ligand>
        <name>UDP-N-acetyl-alpha-D-muramoyl-L-alanyl-D-glutamate</name>
        <dbReference type="ChEBI" id="CHEBI:83900"/>
    </ligand>
</feature>
<dbReference type="Gene3D" id="3.40.1390.10">
    <property type="entry name" value="MurE/MurF, N-terminal domain"/>
    <property type="match status" value="1"/>
</dbReference>
<dbReference type="SUPFAM" id="SSF53244">
    <property type="entry name" value="MurD-like peptide ligases, peptide-binding domain"/>
    <property type="match status" value="1"/>
</dbReference>
<dbReference type="Pfam" id="PF08245">
    <property type="entry name" value="Mur_ligase_M"/>
    <property type="match status" value="1"/>
</dbReference>
<evidence type="ECO:0000256" key="6">
    <source>
        <dbReference type="ARBA" id="ARBA00023316"/>
    </source>
</evidence>
<feature type="binding site" evidence="7">
    <location>
        <position position="460"/>
    </location>
    <ligand>
        <name>meso-2,6-diaminopimelate</name>
        <dbReference type="ChEBI" id="CHEBI:57791"/>
    </ligand>
</feature>
<comment type="PTM">
    <text evidence="7">Carboxylation is probably crucial for Mg(2+) binding and, consequently, for the gamma-phosphate positioning of ATP.</text>
</comment>
<dbReference type="GO" id="GO:0008360">
    <property type="term" value="P:regulation of cell shape"/>
    <property type="evidence" value="ECO:0007669"/>
    <property type="project" value="UniProtKB-KW"/>
</dbReference>
<dbReference type="Pfam" id="PF02875">
    <property type="entry name" value="Mur_ligase_C"/>
    <property type="match status" value="1"/>
</dbReference>
<dbReference type="GO" id="GO:0071555">
    <property type="term" value="P:cell wall organization"/>
    <property type="evidence" value="ECO:0007669"/>
    <property type="project" value="UniProtKB-KW"/>
</dbReference>
<protein>
    <recommendedName>
        <fullName evidence="7">UDP-N-acetylmuramoyl-L-alanyl-D-glutamate--2,6-diaminopimelate ligase</fullName>
        <ecNumber evidence="7">6.3.2.13</ecNumber>
    </recommendedName>
    <alternativeName>
        <fullName evidence="7">Meso-A2pm-adding enzyme</fullName>
    </alternativeName>
    <alternativeName>
        <fullName evidence="7">Meso-diaminopimelate-adding enzyme</fullName>
    </alternativeName>
    <alternativeName>
        <fullName evidence="7">UDP-MurNAc-L-Ala-D-Glu:meso-diaminopimelate ligase</fullName>
    </alternativeName>
    <alternativeName>
        <fullName evidence="7">UDP-MurNAc-tripeptide synthetase</fullName>
    </alternativeName>
    <alternativeName>
        <fullName evidence="7">UDP-N-acetylmuramyl-tripeptide synthetase</fullName>
    </alternativeName>
</protein>
<feature type="binding site" evidence="7">
    <location>
        <position position="152"/>
    </location>
    <ligand>
        <name>UDP-N-acetyl-alpha-D-muramoyl-L-alanyl-D-glutamate</name>
        <dbReference type="ChEBI" id="CHEBI:83900"/>
    </ligand>
</feature>
<dbReference type="OrthoDB" id="9800958at2"/>
<comment type="subcellular location">
    <subcellularLocation>
        <location evidence="7 8">Cytoplasm</location>
    </subcellularLocation>
</comment>
<name>A0A222P0S7_9GAMM</name>
<dbReference type="InterPro" id="IPR035911">
    <property type="entry name" value="MurE/MurF_N"/>
</dbReference>
<evidence type="ECO:0000256" key="1">
    <source>
        <dbReference type="ARBA" id="ARBA00005898"/>
    </source>
</evidence>
<dbReference type="Pfam" id="PF01225">
    <property type="entry name" value="Mur_ligase"/>
    <property type="match status" value="1"/>
</dbReference>
<accession>A0A222P0S7</accession>
<feature type="binding site" evidence="7">
    <location>
        <position position="180"/>
    </location>
    <ligand>
        <name>UDP-N-acetyl-alpha-D-muramoyl-L-alanyl-D-glutamate</name>
        <dbReference type="ChEBI" id="CHEBI:83900"/>
    </ligand>
</feature>
<dbReference type="SUPFAM" id="SSF53623">
    <property type="entry name" value="MurD-like peptide ligases, catalytic domain"/>
    <property type="match status" value="1"/>
</dbReference>
<evidence type="ECO:0000256" key="8">
    <source>
        <dbReference type="RuleBase" id="RU004135"/>
    </source>
</evidence>
<dbReference type="Proteomes" id="UP000201728">
    <property type="component" value="Chromosome"/>
</dbReference>
<feature type="domain" description="Mur ligase N-terminal catalytic" evidence="9">
    <location>
        <begin position="19"/>
        <end position="97"/>
    </location>
</feature>
<dbReference type="SUPFAM" id="SSF63418">
    <property type="entry name" value="MurE/MurF N-terminal domain"/>
    <property type="match status" value="1"/>
</dbReference>
<dbReference type="NCBIfam" id="TIGR01085">
    <property type="entry name" value="murE"/>
    <property type="match status" value="1"/>
</dbReference>
<evidence type="ECO:0000259" key="9">
    <source>
        <dbReference type="Pfam" id="PF01225"/>
    </source>
</evidence>
<dbReference type="HAMAP" id="MF_00208">
    <property type="entry name" value="MurE"/>
    <property type="match status" value="1"/>
</dbReference>
<comment type="caution">
    <text evidence="7">Lacks conserved residue(s) required for the propagation of feature annotation.</text>
</comment>
<keyword evidence="7" id="KW-0067">ATP-binding</keyword>
<dbReference type="InterPro" id="IPR000713">
    <property type="entry name" value="Mur_ligase_N"/>
</dbReference>
<keyword evidence="3 7" id="KW-0133">Cell shape</keyword>
<dbReference type="RefSeq" id="WP_094090492.1">
    <property type="nucleotide sequence ID" value="NZ_CP016397.1"/>
</dbReference>
<dbReference type="PANTHER" id="PTHR23135:SF4">
    <property type="entry name" value="UDP-N-ACETYLMURAMOYL-L-ALANYL-D-GLUTAMATE--2,6-DIAMINOPIMELATE LIGASE MURE HOMOLOG, CHLOROPLASTIC"/>
    <property type="match status" value="1"/>
</dbReference>
<feature type="domain" description="Mur ligase central" evidence="11">
    <location>
        <begin position="109"/>
        <end position="308"/>
    </location>
</feature>
<dbReference type="AlphaFoldDB" id="A0A222P0S7"/>
<feature type="binding site" evidence="7">
    <location>
        <begin position="405"/>
        <end position="408"/>
    </location>
    <ligand>
        <name>meso-2,6-diaminopimelate</name>
        <dbReference type="ChEBI" id="CHEBI:57791"/>
    </ligand>
</feature>
<proteinExistence type="inferred from homology"/>
<comment type="similarity">
    <text evidence="1 7">Belongs to the MurCDEF family. MurE subfamily.</text>
</comment>
<dbReference type="InterPro" id="IPR004101">
    <property type="entry name" value="Mur_ligase_C"/>
</dbReference>
<feature type="binding site" evidence="7">
    <location>
        <position position="27"/>
    </location>
    <ligand>
        <name>UDP-N-acetyl-alpha-D-muramoyl-L-alanyl-D-glutamate</name>
        <dbReference type="ChEBI" id="CHEBI:83900"/>
    </ligand>
</feature>
<comment type="function">
    <text evidence="7">Catalyzes the addition of meso-diaminopimelic acid to the nucleotide precursor UDP-N-acetylmuramoyl-L-alanyl-D-glutamate (UMAG) in the biosynthesis of bacterial cell-wall peptidoglycan.</text>
</comment>
<reference evidence="13" key="1">
    <citation type="submission" date="2016-07" db="EMBL/GenBank/DDBJ databases">
        <authorList>
            <person name="Florea S."/>
            <person name="Webb J.S."/>
            <person name="Jaromczyk J."/>
            <person name="Schardl C.L."/>
        </authorList>
    </citation>
    <scope>NUCLEOTIDE SEQUENCE [LARGE SCALE GENOMIC DNA]</scope>
    <source>
        <strain evidence="13">CDC-D5610</strain>
    </source>
</reference>
<evidence type="ECO:0000256" key="4">
    <source>
        <dbReference type="ARBA" id="ARBA00022984"/>
    </source>
</evidence>
<dbReference type="Gene3D" id="3.90.190.20">
    <property type="entry name" value="Mur ligase, C-terminal domain"/>
    <property type="match status" value="1"/>
</dbReference>
<dbReference type="PANTHER" id="PTHR23135">
    <property type="entry name" value="MUR LIGASE FAMILY MEMBER"/>
    <property type="match status" value="1"/>
</dbReference>
<gene>
    <name evidence="7 12" type="primary">murE</name>
    <name evidence="12" type="ORF">clem_04400</name>
</gene>
<comment type="catalytic activity">
    <reaction evidence="7">
        <text>UDP-N-acetyl-alpha-D-muramoyl-L-alanyl-D-glutamate + meso-2,6-diaminopimelate + ATP = UDP-N-acetyl-alpha-D-muramoyl-L-alanyl-gamma-D-glutamyl-meso-2,6-diaminopimelate + ADP + phosphate + H(+)</text>
        <dbReference type="Rhea" id="RHEA:23676"/>
        <dbReference type="ChEBI" id="CHEBI:15378"/>
        <dbReference type="ChEBI" id="CHEBI:30616"/>
        <dbReference type="ChEBI" id="CHEBI:43474"/>
        <dbReference type="ChEBI" id="CHEBI:57791"/>
        <dbReference type="ChEBI" id="CHEBI:83900"/>
        <dbReference type="ChEBI" id="CHEBI:83905"/>
        <dbReference type="ChEBI" id="CHEBI:456216"/>
        <dbReference type="EC" id="6.3.2.13"/>
    </reaction>
</comment>
<dbReference type="GO" id="GO:0008765">
    <property type="term" value="F:UDP-N-acetylmuramoylalanyl-D-glutamate-2,6-diaminopimelate ligase activity"/>
    <property type="evidence" value="ECO:0007669"/>
    <property type="project" value="UniProtKB-UniRule"/>
</dbReference>
<keyword evidence="7" id="KW-0963">Cytoplasm</keyword>
<feature type="binding site" evidence="7">
    <location>
        <position position="186"/>
    </location>
    <ligand>
        <name>UDP-N-acetyl-alpha-D-muramoyl-L-alanyl-D-glutamate</name>
        <dbReference type="ChEBI" id="CHEBI:83900"/>
    </ligand>
</feature>
<dbReference type="InterPro" id="IPR036565">
    <property type="entry name" value="Mur-like_cat_sf"/>
</dbReference>
<keyword evidence="6 7" id="KW-0961">Cell wall biogenesis/degradation</keyword>
<feature type="binding site" evidence="7">
    <location>
        <position position="381"/>
    </location>
    <ligand>
        <name>meso-2,6-diaminopimelate</name>
        <dbReference type="ChEBI" id="CHEBI:57791"/>
    </ligand>
</feature>
<dbReference type="KEGG" id="lcd:clem_04400"/>
<evidence type="ECO:0000256" key="5">
    <source>
        <dbReference type="ARBA" id="ARBA00023306"/>
    </source>
</evidence>
<keyword evidence="7" id="KW-0460">Magnesium</keyword>
<feature type="binding site" evidence="7">
    <location>
        <position position="188"/>
    </location>
    <ligand>
        <name>UDP-N-acetyl-alpha-D-muramoyl-L-alanyl-D-glutamate</name>
        <dbReference type="ChEBI" id="CHEBI:83900"/>
    </ligand>
</feature>
<keyword evidence="7" id="KW-0547">Nucleotide-binding</keyword>
<dbReference type="Gene3D" id="3.40.1190.10">
    <property type="entry name" value="Mur-like, catalytic domain"/>
    <property type="match status" value="1"/>
</dbReference>
<dbReference type="EMBL" id="CP016397">
    <property type="protein sequence ID" value="ASQ45438.1"/>
    <property type="molecule type" value="Genomic_DNA"/>
</dbReference>
<keyword evidence="4 7" id="KW-0573">Peptidoglycan synthesis</keyword>
<dbReference type="NCBIfam" id="NF001124">
    <property type="entry name" value="PRK00139.1-2"/>
    <property type="match status" value="1"/>
</dbReference>
<dbReference type="GO" id="GO:0005737">
    <property type="term" value="C:cytoplasm"/>
    <property type="evidence" value="ECO:0007669"/>
    <property type="project" value="UniProtKB-SubCell"/>
</dbReference>
<keyword evidence="2 7" id="KW-0132">Cell division</keyword>
<evidence type="ECO:0000256" key="3">
    <source>
        <dbReference type="ARBA" id="ARBA00022960"/>
    </source>
</evidence>
<dbReference type="NCBIfam" id="NF001126">
    <property type="entry name" value="PRK00139.1-4"/>
    <property type="match status" value="1"/>
</dbReference>
<feature type="binding site" evidence="7">
    <location>
        <position position="456"/>
    </location>
    <ligand>
        <name>meso-2,6-diaminopimelate</name>
        <dbReference type="ChEBI" id="CHEBI:57791"/>
    </ligand>
</feature>
<feature type="binding site" evidence="7">
    <location>
        <begin position="111"/>
        <end position="117"/>
    </location>
    <ligand>
        <name>ATP</name>
        <dbReference type="ChEBI" id="CHEBI:30616"/>
    </ligand>
</feature>
<feature type="domain" description="Mur ligase C-terminal" evidence="10">
    <location>
        <begin position="334"/>
        <end position="458"/>
    </location>
</feature>
<keyword evidence="7 12" id="KW-0436">Ligase</keyword>
<keyword evidence="13" id="KW-1185">Reference proteome</keyword>
<dbReference type="InterPro" id="IPR036615">
    <property type="entry name" value="Mur_ligase_C_dom_sf"/>
</dbReference>
<dbReference type="InterPro" id="IPR005761">
    <property type="entry name" value="UDP-N-AcMur-Glu-dNH2Pim_ligase"/>
</dbReference>